<sequence length="343" mass="40285">MKQNKIISNNSTNYNLVEDSFKHNHYGWYAYLYKYSHLCYYLHRCPYKVPAYWHPLFYKYGLHMNDGMIQERYYEPQNNNMHLVINSNNTKKLSKHFRKTTDLTNFKGNKVINLNGLANLNISGSSQFSENSLILIKQSLGDAMPIIIVDLRQESHGFINGIAISWSGNRNKANKGLTKEEVLFDENTRLQRILLNKPLPIGDKILIPKKVEAEEKLVQSYGMSYMRIPVTDKEKPTNDMVDYFIKFVKSLPKNTWLHFHCKGGVGRTGTFMVMYDMMKNAKNVSLQNIMNRQVLLGGKNLLRNELYLMNRSKQRAKLIERFYIYCVENDDNFKTTWSQWIRT</sequence>
<reference evidence="2 3" key="1">
    <citation type="journal article" date="2015" name="Biotechnol. Bioeng.">
        <title>Genome sequence and phenotypic characterization of Caulobacter segnis.</title>
        <authorList>
            <person name="Patel S."/>
            <person name="Fletcher B."/>
            <person name="Scott D.C."/>
            <person name="Ely B."/>
        </authorList>
    </citation>
    <scope>NUCLEOTIDE SEQUENCE [LARGE SCALE GENOMIC DNA]</scope>
    <source>
        <strain evidence="2 3">ERI-2</strain>
    </source>
</reference>
<dbReference type="PROSITE" id="PS50056">
    <property type="entry name" value="TYR_PHOSPHATASE_2"/>
    <property type="match status" value="1"/>
</dbReference>
<dbReference type="Pfam" id="PF14566">
    <property type="entry name" value="PTPlike_phytase"/>
    <property type="match status" value="1"/>
</dbReference>
<dbReference type="InterPro" id="IPR000387">
    <property type="entry name" value="Tyr_Pase_dom"/>
</dbReference>
<dbReference type="RefSeq" id="WP_063556525.1">
    <property type="nucleotide sequence ID" value="NZ_LITT01000058.1"/>
</dbReference>
<keyword evidence="2" id="KW-0378">Hydrolase</keyword>
<evidence type="ECO:0000313" key="2">
    <source>
        <dbReference type="EMBL" id="OAA83428.1"/>
    </source>
</evidence>
<dbReference type="InterPro" id="IPR016130">
    <property type="entry name" value="Tyr_Pase_AS"/>
</dbReference>
<dbReference type="InterPro" id="IPR029021">
    <property type="entry name" value="Prot-tyrosine_phosphatase-like"/>
</dbReference>
<evidence type="ECO:0000259" key="1">
    <source>
        <dbReference type="PROSITE" id="PS50056"/>
    </source>
</evidence>
<proteinExistence type="predicted"/>
<dbReference type="Proteomes" id="UP000077407">
    <property type="component" value="Unassembled WGS sequence"/>
</dbReference>
<dbReference type="AlphaFoldDB" id="A0A162L2E8"/>
<dbReference type="Gene3D" id="3.90.190.10">
    <property type="entry name" value="Protein tyrosine phosphatase superfamily"/>
    <property type="match status" value="1"/>
</dbReference>
<evidence type="ECO:0000313" key="3">
    <source>
        <dbReference type="Proteomes" id="UP000077407"/>
    </source>
</evidence>
<gene>
    <name evidence="2" type="primary">hopD2_2</name>
    <name evidence="2" type="ORF">WY13_03213</name>
</gene>
<dbReference type="GO" id="GO:0004725">
    <property type="term" value="F:protein tyrosine phosphatase activity"/>
    <property type="evidence" value="ECO:0007669"/>
    <property type="project" value="UniProtKB-EC"/>
</dbReference>
<dbReference type="Gene3D" id="3.30.70.1690">
    <property type="match status" value="1"/>
</dbReference>
<dbReference type="SMART" id="SM01301">
    <property type="entry name" value="PTPlike_phytase"/>
    <property type="match status" value="1"/>
</dbReference>
<dbReference type="OrthoDB" id="21920at2"/>
<name>A0A162L2E8_9CLOT</name>
<protein>
    <submittedName>
        <fullName evidence="2">Effector protein hopD2</fullName>
        <ecNumber evidence="2">3.1.3.48</ecNumber>
    </submittedName>
</protein>
<dbReference type="EC" id="3.1.3.48" evidence="2"/>
<dbReference type="SUPFAM" id="SSF52799">
    <property type="entry name" value="(Phosphotyrosine protein) phosphatases II"/>
    <property type="match status" value="1"/>
</dbReference>
<dbReference type="PROSITE" id="PS00383">
    <property type="entry name" value="TYR_PHOSPHATASE_1"/>
    <property type="match status" value="1"/>
</dbReference>
<dbReference type="EMBL" id="LITT01000058">
    <property type="protein sequence ID" value="OAA83428.1"/>
    <property type="molecule type" value="Genomic_DNA"/>
</dbReference>
<comment type="caution">
    <text evidence="2">The sequence shown here is derived from an EMBL/GenBank/DDBJ whole genome shotgun (WGS) entry which is preliminary data.</text>
</comment>
<accession>A0A162L2E8</accession>
<dbReference type="PATRIC" id="fig|1538.10.peg.3269"/>
<organism evidence="2 3">
    <name type="scientific">Clostridium ljungdahlii</name>
    <dbReference type="NCBI Taxonomy" id="1538"/>
    <lineage>
        <taxon>Bacteria</taxon>
        <taxon>Bacillati</taxon>
        <taxon>Bacillota</taxon>
        <taxon>Clostridia</taxon>
        <taxon>Eubacteriales</taxon>
        <taxon>Clostridiaceae</taxon>
        <taxon>Clostridium</taxon>
    </lineage>
</organism>
<feature type="domain" description="Tyrosine specific protein phosphatases" evidence="1">
    <location>
        <begin position="242"/>
        <end position="290"/>
    </location>
</feature>